<dbReference type="EMBL" id="CP020100">
    <property type="protein sequence ID" value="AQZ95304.1"/>
    <property type="molecule type" value="Genomic_DNA"/>
</dbReference>
<evidence type="ECO:0000313" key="2">
    <source>
        <dbReference type="EMBL" id="AQZ95304.1"/>
    </source>
</evidence>
<sequence length="127" mass="14771">MTGLNPTGSPQGADMARQPMALPSFDELRTMAEQRPDDLERLRERMINEILEDLPEPRRRRLLGLIFRIELERKRAKTPMQACLKISQMMMDSVCELREVMLNGPSAQRSESIQARIIPFKPRQTRH</sequence>
<keyword evidence="3" id="KW-1185">Reference proteome</keyword>
<proteinExistence type="predicted"/>
<name>A0A1V0B691_9GAMM</name>
<reference evidence="2 3" key="1">
    <citation type="submission" date="2017-03" db="EMBL/GenBank/DDBJ databases">
        <title>Complete genome sequence of the novel DNRA strain Pseudomonas sp. S-6-2 isolated from Chinese polluted river sediment. Journal of Biotechnology.</title>
        <authorList>
            <person name="Li J."/>
            <person name="Xiang F."/>
            <person name="Wang L."/>
            <person name="Xi L."/>
            <person name="Liu J."/>
        </authorList>
    </citation>
    <scope>NUCLEOTIDE SEQUENCE [LARGE SCALE GENOMIC DNA]</scope>
    <source>
        <strain evidence="2 3">S-6-2</strain>
    </source>
</reference>
<dbReference type="Proteomes" id="UP000243488">
    <property type="component" value="Chromosome"/>
</dbReference>
<evidence type="ECO:0008006" key="4">
    <source>
        <dbReference type="Google" id="ProtNLM"/>
    </source>
</evidence>
<dbReference type="Pfam" id="PF11333">
    <property type="entry name" value="DUF3135"/>
    <property type="match status" value="1"/>
</dbReference>
<evidence type="ECO:0000313" key="3">
    <source>
        <dbReference type="Proteomes" id="UP000243488"/>
    </source>
</evidence>
<dbReference type="InterPro" id="IPR021482">
    <property type="entry name" value="DUF3135"/>
</dbReference>
<evidence type="ECO:0000256" key="1">
    <source>
        <dbReference type="SAM" id="MobiDB-lite"/>
    </source>
</evidence>
<dbReference type="STRING" id="1931241.BVH74_11305"/>
<dbReference type="AlphaFoldDB" id="A0A1V0B691"/>
<dbReference type="KEGG" id="ppha:BVH74_11305"/>
<organism evidence="2 3">
    <name type="scientific">Halopseudomonas phragmitis</name>
    <dbReference type="NCBI Taxonomy" id="1931241"/>
    <lineage>
        <taxon>Bacteria</taxon>
        <taxon>Pseudomonadati</taxon>
        <taxon>Pseudomonadota</taxon>
        <taxon>Gammaproteobacteria</taxon>
        <taxon>Pseudomonadales</taxon>
        <taxon>Pseudomonadaceae</taxon>
        <taxon>Halopseudomonas</taxon>
    </lineage>
</organism>
<gene>
    <name evidence="2" type="ORF">BVH74_11305</name>
</gene>
<feature type="compositionally biased region" description="Polar residues" evidence="1">
    <location>
        <begin position="1"/>
        <end position="10"/>
    </location>
</feature>
<protein>
    <recommendedName>
        <fullName evidence="4">DUF3135 domain-containing protein</fullName>
    </recommendedName>
</protein>
<feature type="region of interest" description="Disordered" evidence="1">
    <location>
        <begin position="1"/>
        <end position="21"/>
    </location>
</feature>
<accession>A0A1V0B691</accession>